<feature type="domain" description="Putative plant transposon protein" evidence="2">
    <location>
        <begin position="55"/>
        <end position="157"/>
    </location>
</feature>
<feature type="region of interest" description="Disordered" evidence="1">
    <location>
        <begin position="1"/>
        <end position="38"/>
    </location>
</feature>
<evidence type="ECO:0000259" key="2">
    <source>
        <dbReference type="Pfam" id="PF20167"/>
    </source>
</evidence>
<dbReference type="AlphaFoldDB" id="M1DA89"/>
<proteinExistence type="predicted"/>
<protein>
    <recommendedName>
        <fullName evidence="2">Putative plant transposon protein domain-containing protein</fullName>
    </recommendedName>
</protein>
<dbReference type="InterPro" id="IPR046796">
    <property type="entry name" value="Transposase_32_dom"/>
</dbReference>
<dbReference type="Pfam" id="PF20167">
    <property type="entry name" value="Transposase_32"/>
    <property type="match status" value="1"/>
</dbReference>
<evidence type="ECO:0000313" key="3">
    <source>
        <dbReference type="EnsemblPlants" id="PGSC0003DMT400085778"/>
    </source>
</evidence>
<reference evidence="4" key="1">
    <citation type="journal article" date="2011" name="Nature">
        <title>Genome sequence and analysis of the tuber crop potato.</title>
        <authorList>
            <consortium name="The Potato Genome Sequencing Consortium"/>
        </authorList>
    </citation>
    <scope>NUCLEOTIDE SEQUENCE [LARGE SCALE GENOMIC DNA]</scope>
    <source>
        <strain evidence="4">cv. DM1-3 516 R44</strain>
    </source>
</reference>
<keyword evidence="4" id="KW-1185">Reference proteome</keyword>
<reference evidence="3" key="2">
    <citation type="submission" date="2015-06" db="UniProtKB">
        <authorList>
            <consortium name="EnsemblPlants"/>
        </authorList>
    </citation>
    <scope>IDENTIFICATION</scope>
    <source>
        <strain evidence="3">DM1-3 516 R44</strain>
    </source>
</reference>
<sequence length="218" mass="24767">MAPKGNNVASGLGTKRSRKGVGARSSSREPNDLPPQKFGGQAVMHYGKDWYECQQESKYLGDEYVDEGVRDTGHHLTLHYGHFNLEARIWLKIVCSTLLPCKHTIDVTRERLVLIYGLMKGLPVNVGDILKQNMLKFRTNKRWCFCYGSIITRYLRALLIEEEVHDVCSPRAPHLVCHLVDVTRTKAHDPSQGLVLTAIDRQARDDSWMGRMFGMAEL</sequence>
<evidence type="ECO:0000313" key="4">
    <source>
        <dbReference type="Proteomes" id="UP000011115"/>
    </source>
</evidence>
<dbReference type="EnsemblPlants" id="PGSC0003DMT400085778">
    <property type="protein sequence ID" value="PGSC0003DMT400085778"/>
    <property type="gene ID" value="PGSC0003DMG400035349"/>
</dbReference>
<dbReference type="PaxDb" id="4113-PGSC0003DMT400085778"/>
<accession>M1DA89</accession>
<dbReference type="HOGENOM" id="CLU_043094_1_0_1"/>
<name>M1DA89_SOLTU</name>
<dbReference type="Gramene" id="PGSC0003DMT400085778">
    <property type="protein sequence ID" value="PGSC0003DMT400085778"/>
    <property type="gene ID" value="PGSC0003DMG400035349"/>
</dbReference>
<dbReference type="Proteomes" id="UP000011115">
    <property type="component" value="Unassembled WGS sequence"/>
</dbReference>
<organism evidence="3 4">
    <name type="scientific">Solanum tuberosum</name>
    <name type="common">Potato</name>
    <dbReference type="NCBI Taxonomy" id="4113"/>
    <lineage>
        <taxon>Eukaryota</taxon>
        <taxon>Viridiplantae</taxon>
        <taxon>Streptophyta</taxon>
        <taxon>Embryophyta</taxon>
        <taxon>Tracheophyta</taxon>
        <taxon>Spermatophyta</taxon>
        <taxon>Magnoliopsida</taxon>
        <taxon>eudicotyledons</taxon>
        <taxon>Gunneridae</taxon>
        <taxon>Pentapetalae</taxon>
        <taxon>asterids</taxon>
        <taxon>lamiids</taxon>
        <taxon>Solanales</taxon>
        <taxon>Solanaceae</taxon>
        <taxon>Solanoideae</taxon>
        <taxon>Solaneae</taxon>
        <taxon>Solanum</taxon>
    </lineage>
</organism>
<dbReference type="InParanoid" id="M1DA89"/>
<evidence type="ECO:0000256" key="1">
    <source>
        <dbReference type="SAM" id="MobiDB-lite"/>
    </source>
</evidence>